<dbReference type="InterPro" id="IPR024078">
    <property type="entry name" value="LmbE-like_dom_sf"/>
</dbReference>
<dbReference type="Gene3D" id="3.40.50.10320">
    <property type="entry name" value="LmbE-like"/>
    <property type="match status" value="1"/>
</dbReference>
<dbReference type="PANTHER" id="PTHR12993">
    <property type="entry name" value="N-ACETYLGLUCOSAMINYL-PHOSPHATIDYLINOSITOL DE-N-ACETYLASE-RELATED"/>
    <property type="match status" value="1"/>
</dbReference>
<keyword evidence="4" id="KW-1185">Reference proteome</keyword>
<feature type="compositionally biased region" description="Low complexity" evidence="2">
    <location>
        <begin position="106"/>
        <end position="120"/>
    </location>
</feature>
<dbReference type="PANTHER" id="PTHR12993:SF11">
    <property type="entry name" value="N-ACETYLGLUCOSAMINYL-PHOSPHATIDYLINOSITOL DE-N-ACETYLASE"/>
    <property type="match status" value="1"/>
</dbReference>
<organism evidence="3 4">
    <name type="scientific">Mobilicoccus pelagius NBRC 104925</name>
    <dbReference type="NCBI Taxonomy" id="1089455"/>
    <lineage>
        <taxon>Bacteria</taxon>
        <taxon>Bacillati</taxon>
        <taxon>Actinomycetota</taxon>
        <taxon>Actinomycetes</taxon>
        <taxon>Micrococcales</taxon>
        <taxon>Dermatophilaceae</taxon>
        <taxon>Mobilicoccus</taxon>
    </lineage>
</organism>
<name>H5USB1_9MICO</name>
<dbReference type="Pfam" id="PF02585">
    <property type="entry name" value="PIG-L"/>
    <property type="match status" value="1"/>
</dbReference>
<evidence type="ECO:0000256" key="1">
    <source>
        <dbReference type="ARBA" id="ARBA00022833"/>
    </source>
</evidence>
<dbReference type="RefSeq" id="WP_009482517.1">
    <property type="nucleotide sequence ID" value="NZ_BAFE01000056.1"/>
</dbReference>
<proteinExistence type="predicted"/>
<comment type="caution">
    <text evidence="3">The sequence shown here is derived from an EMBL/GenBank/DDBJ whole genome shotgun (WGS) entry which is preliminary data.</text>
</comment>
<evidence type="ECO:0000256" key="2">
    <source>
        <dbReference type="SAM" id="MobiDB-lite"/>
    </source>
</evidence>
<protein>
    <submittedName>
        <fullName evidence="3">Mycothiol conjugate amidase</fullName>
    </submittedName>
</protein>
<dbReference type="SUPFAM" id="SSF102588">
    <property type="entry name" value="LmbE-like"/>
    <property type="match status" value="1"/>
</dbReference>
<accession>H5USB1</accession>
<evidence type="ECO:0000313" key="3">
    <source>
        <dbReference type="EMBL" id="GAB48619.1"/>
    </source>
</evidence>
<dbReference type="GO" id="GO:0016811">
    <property type="term" value="F:hydrolase activity, acting on carbon-nitrogen (but not peptide) bonds, in linear amides"/>
    <property type="evidence" value="ECO:0007669"/>
    <property type="project" value="TreeGrafter"/>
</dbReference>
<evidence type="ECO:0000313" key="4">
    <source>
        <dbReference type="Proteomes" id="UP000004367"/>
    </source>
</evidence>
<dbReference type="Proteomes" id="UP000004367">
    <property type="component" value="Unassembled WGS sequence"/>
</dbReference>
<dbReference type="AlphaFoldDB" id="H5USB1"/>
<keyword evidence="1" id="KW-0862">Zinc</keyword>
<reference evidence="3 4" key="1">
    <citation type="submission" date="2012-02" db="EMBL/GenBank/DDBJ databases">
        <title>Whole genome shotgun sequence of Mobilicoccus pelagius NBRC 104925.</title>
        <authorList>
            <person name="Yoshida Y."/>
            <person name="Hosoyama A."/>
            <person name="Tsuchikane K."/>
            <person name="Katsumata H."/>
            <person name="Yamazaki S."/>
            <person name="Fujita N."/>
        </authorList>
    </citation>
    <scope>NUCLEOTIDE SEQUENCE [LARGE SCALE GENOMIC DNA]</scope>
    <source>
        <strain evidence="3 4">NBRC 104925</strain>
    </source>
</reference>
<dbReference type="eggNOG" id="COG2120">
    <property type="taxonomic scope" value="Bacteria"/>
</dbReference>
<dbReference type="InterPro" id="IPR003737">
    <property type="entry name" value="GlcNAc_PI_deacetylase-related"/>
</dbReference>
<dbReference type="STRING" id="1089455.MOPEL_078_00080"/>
<feature type="region of interest" description="Disordered" evidence="2">
    <location>
        <begin position="89"/>
        <end position="120"/>
    </location>
</feature>
<dbReference type="GO" id="GO:0016137">
    <property type="term" value="P:glycoside metabolic process"/>
    <property type="evidence" value="ECO:0007669"/>
    <property type="project" value="UniProtKB-ARBA"/>
</dbReference>
<dbReference type="EMBL" id="BAFE01000056">
    <property type="protein sequence ID" value="GAB48619.1"/>
    <property type="molecule type" value="Genomic_DNA"/>
</dbReference>
<sequence length="120" mass="13371">MTESFRLLAVHAHPDDESSKGAATMAHYRAQGARVHVVSCTGGERGDILNPKFETHPDVLRDLAGYRRQEMERAREILDVEHTWLGFVDSGLPQGDPGPRCRRAASRWSRSTSRSRPSCG</sequence>
<gene>
    <name evidence="3" type="primary">mca</name>
    <name evidence="3" type="ORF">MOPEL_078_00080</name>
</gene>